<reference evidence="8 9" key="1">
    <citation type="journal article" date="2017" name="Front. Microbiol.">
        <title>Phaeobacter piscinae sp. nov., a species of the Roseobacter group and potential aquaculture probiont.</title>
        <authorList>
            <person name="Sonnenschein E.C."/>
            <person name="Phippen C.B.W."/>
            <person name="Nielsen K.F."/>
            <person name="Mateiu R.V."/>
            <person name="Melchiorsen J."/>
            <person name="Gram L."/>
            <person name="Overmann J."/>
            <person name="Freese H.M."/>
        </authorList>
    </citation>
    <scope>NUCLEOTIDE SEQUENCE [LARGE SCALE GENOMIC DNA]</scope>
    <source>
        <strain evidence="8 9">P13</strain>
    </source>
</reference>
<evidence type="ECO:0000256" key="6">
    <source>
        <dbReference type="PIRSR" id="PIRSR606118-50"/>
    </source>
</evidence>
<accession>A0AAN1GRJ7</accession>
<feature type="active site" description="O-(5'-phospho-DNA)-serine intermediate" evidence="6">
    <location>
        <position position="21"/>
    </location>
</feature>
<dbReference type="InterPro" id="IPR006118">
    <property type="entry name" value="Recombinase_CS"/>
</dbReference>
<feature type="domain" description="Resolvase/invertase-type recombinase catalytic" evidence="7">
    <location>
        <begin position="13"/>
        <end position="147"/>
    </location>
</feature>
<evidence type="ECO:0000313" key="8">
    <source>
        <dbReference type="EMBL" id="ATG43644.1"/>
    </source>
</evidence>
<evidence type="ECO:0000256" key="1">
    <source>
        <dbReference type="ARBA" id="ARBA00009913"/>
    </source>
</evidence>
<evidence type="ECO:0000256" key="4">
    <source>
        <dbReference type="ARBA" id="ARBA00023125"/>
    </source>
</evidence>
<organism evidence="8 9">
    <name type="scientific">Phaeobacter piscinae</name>
    <dbReference type="NCBI Taxonomy" id="1580596"/>
    <lineage>
        <taxon>Bacteria</taxon>
        <taxon>Pseudomonadati</taxon>
        <taxon>Pseudomonadota</taxon>
        <taxon>Alphaproteobacteria</taxon>
        <taxon>Rhodobacterales</taxon>
        <taxon>Roseobacteraceae</taxon>
        <taxon>Phaeobacter</taxon>
    </lineage>
</organism>
<dbReference type="PANTHER" id="PTHR30461:SF2">
    <property type="entry name" value="SERINE RECOMBINASE PINE-RELATED"/>
    <property type="match status" value="1"/>
</dbReference>
<dbReference type="RefSeq" id="WP_096871460.1">
    <property type="nucleotide sequence ID" value="NZ_CP010767.1"/>
</dbReference>
<evidence type="ECO:0000313" key="9">
    <source>
        <dbReference type="Proteomes" id="UP000218606"/>
    </source>
</evidence>
<comment type="similarity">
    <text evidence="1">Belongs to the site-specific recombinase resolvase family.</text>
</comment>
<dbReference type="GO" id="GO:0015074">
    <property type="term" value="P:DNA integration"/>
    <property type="evidence" value="ECO:0007669"/>
    <property type="project" value="UniProtKB-KW"/>
</dbReference>
<dbReference type="InterPro" id="IPR006119">
    <property type="entry name" value="Resolv_N"/>
</dbReference>
<dbReference type="PROSITE" id="PS00398">
    <property type="entry name" value="RECOMBINASES_2"/>
    <property type="match status" value="1"/>
</dbReference>
<dbReference type="GO" id="GO:0003677">
    <property type="term" value="F:DNA binding"/>
    <property type="evidence" value="ECO:0007669"/>
    <property type="project" value="UniProtKB-KW"/>
</dbReference>
<dbReference type="CDD" id="cd00569">
    <property type="entry name" value="HTH_Hin_like"/>
    <property type="match status" value="1"/>
</dbReference>
<keyword evidence="2" id="KW-0229">DNA integration</keyword>
<keyword evidence="3" id="KW-0230">DNA invertase</keyword>
<name>A0AAN1GRJ7_9RHOB</name>
<dbReference type="Pfam" id="PF00239">
    <property type="entry name" value="Resolvase"/>
    <property type="match status" value="1"/>
</dbReference>
<gene>
    <name evidence="8" type="ORF">PhaeoP13_01707</name>
</gene>
<dbReference type="PROSITE" id="PS51736">
    <property type="entry name" value="RECOMBINASES_3"/>
    <property type="match status" value="1"/>
</dbReference>
<dbReference type="SMART" id="SM00857">
    <property type="entry name" value="Resolvase"/>
    <property type="match status" value="1"/>
</dbReference>
<evidence type="ECO:0000259" key="7">
    <source>
        <dbReference type="PROSITE" id="PS51736"/>
    </source>
</evidence>
<dbReference type="SUPFAM" id="SSF53041">
    <property type="entry name" value="Resolvase-like"/>
    <property type="match status" value="1"/>
</dbReference>
<keyword evidence="5" id="KW-0233">DNA recombination</keyword>
<evidence type="ECO:0000256" key="3">
    <source>
        <dbReference type="ARBA" id="ARBA00023100"/>
    </source>
</evidence>
<dbReference type="GO" id="GO:0000150">
    <property type="term" value="F:DNA strand exchange activity"/>
    <property type="evidence" value="ECO:0007669"/>
    <property type="project" value="UniProtKB-KW"/>
</dbReference>
<protein>
    <submittedName>
        <fullName evidence="8">Integrases/recombinase</fullName>
    </submittedName>
</protein>
<dbReference type="EMBL" id="CP010767">
    <property type="protein sequence ID" value="ATG43644.1"/>
    <property type="molecule type" value="Genomic_DNA"/>
</dbReference>
<proteinExistence type="inferred from homology"/>
<dbReference type="Gene3D" id="3.40.50.1390">
    <property type="entry name" value="Resolvase, N-terminal catalytic domain"/>
    <property type="match status" value="1"/>
</dbReference>
<evidence type="ECO:0000256" key="5">
    <source>
        <dbReference type="ARBA" id="ARBA00023172"/>
    </source>
</evidence>
<evidence type="ECO:0000256" key="2">
    <source>
        <dbReference type="ARBA" id="ARBA00022908"/>
    </source>
</evidence>
<sequence length="206" mass="22721">MTLEPTPQTSTGKKIGYVRVSDTDQTEDLQVDALKLAGCDVIYGDHGVSGAIRVRKGLDEMLTSLEAGDTLVVWKLDRLGRSTIHLLQLLDDLRRRGVDFQAITQGIDTTTSVGRMLYGQLAVFAEFEREQIRERTKAGMAAAKARGKHIGRPRKLTEDQIAYARRQLATQRDTVAHMATSYGVAPITLSRAVKTTESDVDSLFSI</sequence>
<dbReference type="InterPro" id="IPR036162">
    <property type="entry name" value="Resolvase-like_N_sf"/>
</dbReference>
<dbReference type="FunFam" id="3.40.50.1390:FF:000001">
    <property type="entry name" value="DNA recombinase"/>
    <property type="match status" value="1"/>
</dbReference>
<dbReference type="AlphaFoldDB" id="A0AAN1GRJ7"/>
<dbReference type="PANTHER" id="PTHR30461">
    <property type="entry name" value="DNA-INVERTASE FROM LAMBDOID PROPHAGE"/>
    <property type="match status" value="1"/>
</dbReference>
<dbReference type="Proteomes" id="UP000218606">
    <property type="component" value="Chromosome"/>
</dbReference>
<dbReference type="CDD" id="cd03768">
    <property type="entry name" value="SR_ResInv"/>
    <property type="match status" value="1"/>
</dbReference>
<dbReference type="InterPro" id="IPR050639">
    <property type="entry name" value="SSR_resolvase"/>
</dbReference>
<keyword evidence="4" id="KW-0238">DNA-binding</keyword>